<protein>
    <submittedName>
        <fullName evidence="3">Phage holin family protein</fullName>
    </submittedName>
</protein>
<dbReference type="EMBL" id="JBHUIT010000002">
    <property type="protein sequence ID" value="MFD2255749.1"/>
    <property type="molecule type" value="Genomic_DNA"/>
</dbReference>
<organism evidence="3 4">
    <name type="scientific">Luteolibacter algae</name>
    <dbReference type="NCBI Taxonomy" id="454151"/>
    <lineage>
        <taxon>Bacteria</taxon>
        <taxon>Pseudomonadati</taxon>
        <taxon>Verrucomicrobiota</taxon>
        <taxon>Verrucomicrobiia</taxon>
        <taxon>Verrucomicrobiales</taxon>
        <taxon>Verrucomicrobiaceae</taxon>
        <taxon>Luteolibacter</taxon>
    </lineage>
</organism>
<evidence type="ECO:0000313" key="3">
    <source>
        <dbReference type="EMBL" id="MFD2255749.1"/>
    </source>
</evidence>
<dbReference type="Pfam" id="PF07332">
    <property type="entry name" value="Phage_holin_3_6"/>
    <property type="match status" value="1"/>
</dbReference>
<keyword evidence="2" id="KW-0472">Membrane</keyword>
<evidence type="ECO:0000256" key="1">
    <source>
        <dbReference type="SAM" id="MobiDB-lite"/>
    </source>
</evidence>
<evidence type="ECO:0000313" key="4">
    <source>
        <dbReference type="Proteomes" id="UP001597375"/>
    </source>
</evidence>
<dbReference type="InterPro" id="IPR009937">
    <property type="entry name" value="Phage_holin_3_6"/>
</dbReference>
<comment type="caution">
    <text evidence="3">The sequence shown here is derived from an EMBL/GenBank/DDBJ whole genome shotgun (WGS) entry which is preliminary data.</text>
</comment>
<feature type="compositionally biased region" description="Polar residues" evidence="1">
    <location>
        <begin position="1"/>
        <end position="11"/>
    </location>
</feature>
<feature type="transmembrane region" description="Helical" evidence="2">
    <location>
        <begin position="92"/>
        <end position="114"/>
    </location>
</feature>
<proteinExistence type="predicted"/>
<feature type="transmembrane region" description="Helical" evidence="2">
    <location>
        <begin position="60"/>
        <end position="86"/>
    </location>
</feature>
<keyword evidence="2" id="KW-0812">Transmembrane</keyword>
<accession>A0ABW5D6Y2</accession>
<dbReference type="Proteomes" id="UP001597375">
    <property type="component" value="Unassembled WGS sequence"/>
</dbReference>
<feature type="region of interest" description="Disordered" evidence="1">
    <location>
        <begin position="1"/>
        <end position="23"/>
    </location>
</feature>
<keyword evidence="2" id="KW-1133">Transmembrane helix</keyword>
<gene>
    <name evidence="3" type="ORF">ACFSSA_03590</name>
</gene>
<name>A0ABW5D6Y2_9BACT</name>
<reference evidence="4" key="1">
    <citation type="journal article" date="2019" name="Int. J. Syst. Evol. Microbiol.">
        <title>The Global Catalogue of Microorganisms (GCM) 10K type strain sequencing project: providing services to taxonomists for standard genome sequencing and annotation.</title>
        <authorList>
            <consortium name="The Broad Institute Genomics Platform"/>
            <consortium name="The Broad Institute Genome Sequencing Center for Infectious Disease"/>
            <person name="Wu L."/>
            <person name="Ma J."/>
        </authorList>
    </citation>
    <scope>NUCLEOTIDE SEQUENCE [LARGE SCALE GENOMIC DNA]</scope>
    <source>
        <strain evidence="4">CGMCC 4.7106</strain>
    </source>
</reference>
<keyword evidence="4" id="KW-1185">Reference proteome</keyword>
<evidence type="ECO:0000256" key="2">
    <source>
        <dbReference type="SAM" id="Phobius"/>
    </source>
</evidence>
<sequence length="143" mass="15529">MSNDSVTSQSHPPDLEDHSFHSSDGIPTNWKEALACLISSRLAIFQVESRQAAQTGVSKIIFLSIAGIAILFSWILLMAGAVGGIASVTALAWYHAAFIIAGIHILVAVIMILLGGRKTAPSFPLTRAEFDKDREWLNQLKKQ</sequence>
<dbReference type="RefSeq" id="WP_386818405.1">
    <property type="nucleotide sequence ID" value="NZ_JBHUIT010000002.1"/>
</dbReference>